<dbReference type="GeneID" id="129328865"/>
<dbReference type="InterPro" id="IPR050143">
    <property type="entry name" value="TRIM/RBCC"/>
</dbReference>
<evidence type="ECO:0000259" key="5">
    <source>
        <dbReference type="PROSITE" id="PS50089"/>
    </source>
</evidence>
<gene>
    <name evidence="9" type="primary">LOC129328865</name>
</gene>
<sequence length="501" mass="58417">MADENPVQGLCEETTCSICLEYFKDPVIIDCGHIFCQACITRCWREYNRNVPCPQCRKTVQQRNFRPVRQLVTIVEIAKKFSLQMAKEAEAWGTVCEQHQEPLKLFCRDDEVPICVVCDKSKEHHEHKVIPKEEAVEEYKGKLQTLLTILKKERGNMLSSQQSGETEGRDLLKQTEKERQKITAEFKQLHKFLEEEEHGRLAELKALDEQVKDWRNAHIARLRKDISAVDLLIKEMEAKQKQPASEFLQDIRSILQRCNEQKFVNVEVFPLELKEQIKKFSEINNFLGTVMKKFKESVFTGPQTNIVKEEALSFQLLKQELPTDNKRAIPTLVQSMNCKTRQVSNTISNQYFYQYHNKCSCWAYVMGVEKVNSGRWSWVVNVKYKKFWAVGVALELCRGYDVSNLCPEKEIWAVGKSADNTWYAFTSSGKDQVLCPLSSNWNHALRLHHCNETTIRVSLDYEAGSVEFSYYDHFNYCRTLYIFQNASFYNQPISSWFIKGK</sequence>
<dbReference type="KEGG" id="emc:129328865"/>
<protein>
    <submittedName>
        <fullName evidence="9">Zinc finger protein RFP-like</fullName>
    </submittedName>
</protein>
<evidence type="ECO:0000313" key="8">
    <source>
        <dbReference type="Proteomes" id="UP001190640"/>
    </source>
</evidence>
<evidence type="ECO:0000256" key="2">
    <source>
        <dbReference type="ARBA" id="ARBA00022771"/>
    </source>
</evidence>
<dbReference type="InterPro" id="IPR017907">
    <property type="entry name" value="Znf_RING_CS"/>
</dbReference>
<evidence type="ECO:0000313" key="9">
    <source>
        <dbReference type="RefSeq" id="XP_054834151.1"/>
    </source>
</evidence>
<dbReference type="RefSeq" id="XP_054834151.1">
    <property type="nucleotide sequence ID" value="XM_054978176.1"/>
</dbReference>
<feature type="domain" description="B box-type" evidence="6">
    <location>
        <begin position="95"/>
        <end position="132"/>
    </location>
</feature>
<dbReference type="InterPro" id="IPR001870">
    <property type="entry name" value="B30.2/SPRY"/>
</dbReference>
<name>A0AA97KXA9_EUBMA</name>
<dbReference type="Gene3D" id="3.30.160.60">
    <property type="entry name" value="Classic Zinc Finger"/>
    <property type="match status" value="1"/>
</dbReference>
<keyword evidence="8" id="KW-1185">Reference proteome</keyword>
<dbReference type="SUPFAM" id="SSF49899">
    <property type="entry name" value="Concanavalin A-like lectins/glucanases"/>
    <property type="match status" value="1"/>
</dbReference>
<evidence type="ECO:0000256" key="3">
    <source>
        <dbReference type="ARBA" id="ARBA00022833"/>
    </source>
</evidence>
<evidence type="ECO:0000256" key="1">
    <source>
        <dbReference type="ARBA" id="ARBA00022723"/>
    </source>
</evidence>
<dbReference type="GO" id="GO:0008270">
    <property type="term" value="F:zinc ion binding"/>
    <property type="evidence" value="ECO:0007669"/>
    <property type="project" value="UniProtKB-KW"/>
</dbReference>
<evidence type="ECO:0000256" key="4">
    <source>
        <dbReference type="PROSITE-ProRule" id="PRU00024"/>
    </source>
</evidence>
<dbReference type="Pfam" id="PF00622">
    <property type="entry name" value="SPRY"/>
    <property type="match status" value="1"/>
</dbReference>
<dbReference type="PROSITE" id="PS50119">
    <property type="entry name" value="ZF_BBOX"/>
    <property type="match status" value="1"/>
</dbReference>
<dbReference type="CDD" id="cd16594">
    <property type="entry name" value="RING-HC_TRIM7-like_C-IV"/>
    <property type="match status" value="1"/>
</dbReference>
<dbReference type="Gene3D" id="2.60.120.920">
    <property type="match status" value="1"/>
</dbReference>
<evidence type="ECO:0000259" key="6">
    <source>
        <dbReference type="PROSITE" id="PS50119"/>
    </source>
</evidence>
<dbReference type="Pfam" id="PF15227">
    <property type="entry name" value="zf-C3HC4_4"/>
    <property type="match status" value="1"/>
</dbReference>
<dbReference type="InterPro" id="IPR003877">
    <property type="entry name" value="SPRY_dom"/>
</dbReference>
<dbReference type="InterPro" id="IPR001841">
    <property type="entry name" value="Znf_RING"/>
</dbReference>
<dbReference type="Pfam" id="PF00643">
    <property type="entry name" value="zf-B_box"/>
    <property type="match status" value="1"/>
</dbReference>
<dbReference type="PROSITE" id="PS00518">
    <property type="entry name" value="ZF_RING_1"/>
    <property type="match status" value="1"/>
</dbReference>
<dbReference type="PANTHER" id="PTHR24103">
    <property type="entry name" value="E3 UBIQUITIN-PROTEIN LIGASE TRIM"/>
    <property type="match status" value="1"/>
</dbReference>
<keyword evidence="3" id="KW-0862">Zinc</keyword>
<dbReference type="SMART" id="SM00336">
    <property type="entry name" value="BBOX"/>
    <property type="match status" value="1"/>
</dbReference>
<dbReference type="SMART" id="SM00184">
    <property type="entry name" value="RING"/>
    <property type="match status" value="1"/>
</dbReference>
<dbReference type="SUPFAM" id="SSF57845">
    <property type="entry name" value="B-box zinc-binding domain"/>
    <property type="match status" value="1"/>
</dbReference>
<dbReference type="Gene3D" id="3.30.40.10">
    <property type="entry name" value="Zinc/RING finger domain, C3HC4 (zinc finger)"/>
    <property type="match status" value="1"/>
</dbReference>
<keyword evidence="2 4" id="KW-0863">Zinc-finger</keyword>
<reference evidence="9" key="1">
    <citation type="submission" date="2025-08" db="UniProtKB">
        <authorList>
            <consortium name="RefSeq"/>
        </authorList>
    </citation>
    <scope>IDENTIFICATION</scope>
    <source>
        <tissue evidence="9">Blood</tissue>
    </source>
</reference>
<keyword evidence="1" id="KW-0479">Metal-binding</keyword>
<feature type="domain" description="B30.2/SPRY" evidence="7">
    <location>
        <begin position="301"/>
        <end position="501"/>
    </location>
</feature>
<dbReference type="InterPro" id="IPR043136">
    <property type="entry name" value="B30.2/SPRY_sf"/>
</dbReference>
<evidence type="ECO:0000259" key="7">
    <source>
        <dbReference type="PROSITE" id="PS50188"/>
    </source>
</evidence>
<proteinExistence type="predicted"/>
<dbReference type="InterPro" id="IPR013083">
    <property type="entry name" value="Znf_RING/FYVE/PHD"/>
</dbReference>
<dbReference type="InterPro" id="IPR013320">
    <property type="entry name" value="ConA-like_dom_sf"/>
</dbReference>
<dbReference type="PROSITE" id="PS50089">
    <property type="entry name" value="ZF_RING_2"/>
    <property type="match status" value="1"/>
</dbReference>
<dbReference type="Proteomes" id="UP001190640">
    <property type="component" value="Chromosome 4"/>
</dbReference>
<accession>A0AA97KXA9</accession>
<feature type="domain" description="RING-type" evidence="5">
    <location>
        <begin position="16"/>
        <end position="57"/>
    </location>
</feature>
<dbReference type="CDD" id="cd19762">
    <property type="entry name" value="Bbox2_TRIM7-like"/>
    <property type="match status" value="1"/>
</dbReference>
<organism evidence="8 9">
    <name type="scientific">Eublepharis macularius</name>
    <name type="common">Leopard gecko</name>
    <name type="synonym">Cyrtodactylus macularius</name>
    <dbReference type="NCBI Taxonomy" id="481883"/>
    <lineage>
        <taxon>Eukaryota</taxon>
        <taxon>Metazoa</taxon>
        <taxon>Chordata</taxon>
        <taxon>Craniata</taxon>
        <taxon>Vertebrata</taxon>
        <taxon>Euteleostomi</taxon>
        <taxon>Lepidosauria</taxon>
        <taxon>Squamata</taxon>
        <taxon>Bifurcata</taxon>
        <taxon>Gekkota</taxon>
        <taxon>Eublepharidae</taxon>
        <taxon>Eublepharinae</taxon>
        <taxon>Eublepharis</taxon>
    </lineage>
</organism>
<dbReference type="SUPFAM" id="SSF57850">
    <property type="entry name" value="RING/U-box"/>
    <property type="match status" value="1"/>
</dbReference>
<dbReference type="AlphaFoldDB" id="A0AA97KXA9"/>
<dbReference type="InterPro" id="IPR000315">
    <property type="entry name" value="Znf_B-box"/>
</dbReference>
<dbReference type="PROSITE" id="PS50188">
    <property type="entry name" value="B302_SPRY"/>
    <property type="match status" value="1"/>
</dbReference>